<protein>
    <submittedName>
        <fullName evidence="1">Uncharacterized protein</fullName>
    </submittedName>
</protein>
<evidence type="ECO:0000313" key="2">
    <source>
        <dbReference type="Proteomes" id="UP000675781"/>
    </source>
</evidence>
<dbReference type="RefSeq" id="WP_212531018.1">
    <property type="nucleotide sequence ID" value="NZ_JAGSOG010000147.1"/>
</dbReference>
<comment type="caution">
    <text evidence="1">The sequence shown here is derived from an EMBL/GenBank/DDBJ whole genome shotgun (WGS) entry which is preliminary data.</text>
</comment>
<evidence type="ECO:0000313" key="1">
    <source>
        <dbReference type="EMBL" id="MBR7836543.1"/>
    </source>
</evidence>
<accession>A0A941EST6</accession>
<dbReference type="Proteomes" id="UP000675781">
    <property type="component" value="Unassembled WGS sequence"/>
</dbReference>
<reference evidence="1" key="1">
    <citation type="submission" date="2021-04" db="EMBL/GenBank/DDBJ databases">
        <title>Genome based classification of Actinospica acidithermotolerans sp. nov., an actinobacterium isolated from an Indonesian hot spring.</title>
        <authorList>
            <person name="Kusuma A.B."/>
            <person name="Putra K.E."/>
            <person name="Nafisah S."/>
            <person name="Loh J."/>
            <person name="Nouioui I."/>
            <person name="Goodfellow M."/>
        </authorList>
    </citation>
    <scope>NUCLEOTIDE SEQUENCE</scope>
    <source>
        <strain evidence="1">CSCA 57</strain>
    </source>
</reference>
<proteinExistence type="predicted"/>
<gene>
    <name evidence="1" type="ORF">KDL01_24910</name>
</gene>
<dbReference type="EMBL" id="JAGSOG010000147">
    <property type="protein sequence ID" value="MBR7836543.1"/>
    <property type="molecule type" value="Genomic_DNA"/>
</dbReference>
<dbReference type="AlphaFoldDB" id="A0A941EST6"/>
<keyword evidence="2" id="KW-1185">Reference proteome</keyword>
<name>A0A941EST6_9ACTN</name>
<organism evidence="1 2">
    <name type="scientific">Actinospica durhamensis</name>
    <dbReference type="NCBI Taxonomy" id="1508375"/>
    <lineage>
        <taxon>Bacteria</taxon>
        <taxon>Bacillati</taxon>
        <taxon>Actinomycetota</taxon>
        <taxon>Actinomycetes</taxon>
        <taxon>Catenulisporales</taxon>
        <taxon>Actinospicaceae</taxon>
        <taxon>Actinospica</taxon>
    </lineage>
</organism>
<sequence>MNAVGHASREAEAARPVPRILATLCFSADKDFLALARCTTMHVAGLLGLAFSRVVDLRLAVDEACALFLAPAAPLVPAASAAPAKGDGGGVGGLALVFADLGDELRIIVSGPAPVRELDFPDGLGWTLLCALVAGPRWEVEGDVGILTLTEPVPSIRR</sequence>